<protein>
    <submittedName>
        <fullName evidence="1">Uncharacterized protein</fullName>
    </submittedName>
</protein>
<dbReference type="PANTHER" id="PTHR46601:SF1">
    <property type="entry name" value="ADF-H DOMAIN-CONTAINING PROTEIN"/>
    <property type="match status" value="1"/>
</dbReference>
<dbReference type="PANTHER" id="PTHR46601">
    <property type="entry name" value="ULP_PROTEASE DOMAIN-CONTAINING PROTEIN"/>
    <property type="match status" value="1"/>
</dbReference>
<keyword evidence="2" id="KW-1185">Reference proteome</keyword>
<accession>A0ABQ9HTY4</accession>
<proteinExistence type="predicted"/>
<evidence type="ECO:0000313" key="2">
    <source>
        <dbReference type="Proteomes" id="UP001159363"/>
    </source>
</evidence>
<evidence type="ECO:0000313" key="1">
    <source>
        <dbReference type="EMBL" id="KAJ8887847.1"/>
    </source>
</evidence>
<gene>
    <name evidence="1" type="ORF">PR048_014065</name>
</gene>
<reference evidence="1 2" key="1">
    <citation type="submission" date="2023-02" db="EMBL/GenBank/DDBJ databases">
        <title>LHISI_Scaffold_Assembly.</title>
        <authorList>
            <person name="Stuart O.P."/>
            <person name="Cleave R."/>
            <person name="Magrath M.J.L."/>
            <person name="Mikheyev A.S."/>
        </authorList>
    </citation>
    <scope>NUCLEOTIDE SEQUENCE [LARGE SCALE GENOMIC DNA]</scope>
    <source>
        <strain evidence="1">Daus_M_001</strain>
        <tissue evidence="1">Leg muscle</tissue>
    </source>
</reference>
<comment type="caution">
    <text evidence="1">The sequence shown here is derived from an EMBL/GenBank/DDBJ whole genome shotgun (WGS) entry which is preliminary data.</text>
</comment>
<name>A0ABQ9HTY4_9NEOP</name>
<organism evidence="1 2">
    <name type="scientific">Dryococelus australis</name>
    <dbReference type="NCBI Taxonomy" id="614101"/>
    <lineage>
        <taxon>Eukaryota</taxon>
        <taxon>Metazoa</taxon>
        <taxon>Ecdysozoa</taxon>
        <taxon>Arthropoda</taxon>
        <taxon>Hexapoda</taxon>
        <taxon>Insecta</taxon>
        <taxon>Pterygota</taxon>
        <taxon>Neoptera</taxon>
        <taxon>Polyneoptera</taxon>
        <taxon>Phasmatodea</taxon>
        <taxon>Verophasmatodea</taxon>
        <taxon>Anareolatae</taxon>
        <taxon>Phasmatidae</taxon>
        <taxon>Eurycanthinae</taxon>
        <taxon>Dryococelus</taxon>
    </lineage>
</organism>
<dbReference type="Proteomes" id="UP001159363">
    <property type="component" value="Chromosome X"/>
</dbReference>
<dbReference type="EMBL" id="JARBHB010000004">
    <property type="protein sequence ID" value="KAJ8887847.1"/>
    <property type="molecule type" value="Genomic_DNA"/>
</dbReference>
<sequence length="232" mass="26590">MCCDTIIAKCMLSECDDCMSDVKIILGEGCNYDKKLKWKKIENKAISAENCTTLHKIASQLNSLLPGLKHTVLSKELKSAYFATCKESLINLPNKVVMQIDFAENYTLTEQDAIQSHYLSKHQVTIFTCYVWHLDKVYSFDVISDDLRHSKVSVRVFMQHSLLFELKKIAHHVDQLFVFSNNCAGQFKNRYTCSNVCFPKMDFYMYIEWNIFAARHGKGAVDGVEGSVKRTV</sequence>